<proteinExistence type="predicted"/>
<evidence type="ECO:0000259" key="1">
    <source>
        <dbReference type="Pfam" id="PF08291"/>
    </source>
</evidence>
<dbReference type="EMBL" id="SMAS01000001">
    <property type="protein sequence ID" value="TCT38767.1"/>
    <property type="molecule type" value="Genomic_DNA"/>
</dbReference>
<name>A0A4R3NR61_9GAMM</name>
<dbReference type="AlphaFoldDB" id="A0A4R3NR61"/>
<dbReference type="InterPro" id="IPR013230">
    <property type="entry name" value="Peptidase_M15A_C"/>
</dbReference>
<sequence>MKLSEHFDSKEFACKDGCGANQVEPKLVEILEGVRLHFDKPVIIVSGRRCVNHNKNVGGAPKSQHLLGTAADIKVNGVTPKEVADYLESQFPDSYGIGRYKTFTHIDVRGYKARWGSN</sequence>
<protein>
    <submittedName>
        <fullName evidence="2">Peptidase M15-like protein</fullName>
    </submittedName>
</protein>
<evidence type="ECO:0000313" key="3">
    <source>
        <dbReference type="Proteomes" id="UP000295055"/>
    </source>
</evidence>
<organism evidence="2 3">
    <name type="scientific">Providencia alcalifaciens</name>
    <dbReference type="NCBI Taxonomy" id="126385"/>
    <lineage>
        <taxon>Bacteria</taxon>
        <taxon>Pseudomonadati</taxon>
        <taxon>Pseudomonadota</taxon>
        <taxon>Gammaproteobacteria</taxon>
        <taxon>Enterobacterales</taxon>
        <taxon>Morganellaceae</taxon>
        <taxon>Providencia</taxon>
    </lineage>
</organism>
<dbReference type="Gene3D" id="3.30.1380.10">
    <property type="match status" value="1"/>
</dbReference>
<evidence type="ECO:0000313" key="2">
    <source>
        <dbReference type="EMBL" id="TCT38767.1"/>
    </source>
</evidence>
<dbReference type="InterPro" id="IPR009045">
    <property type="entry name" value="Zn_M74/Hedgehog-like"/>
</dbReference>
<dbReference type="Proteomes" id="UP000295055">
    <property type="component" value="Unassembled WGS sequence"/>
</dbReference>
<dbReference type="SUPFAM" id="SSF55166">
    <property type="entry name" value="Hedgehog/DD-peptidase"/>
    <property type="match status" value="1"/>
</dbReference>
<comment type="caution">
    <text evidence="2">The sequence shown here is derived from an EMBL/GenBank/DDBJ whole genome shotgun (WGS) entry which is preliminary data.</text>
</comment>
<dbReference type="RefSeq" id="WP_132495076.1">
    <property type="nucleotide sequence ID" value="NZ_SMAS01000001.1"/>
</dbReference>
<dbReference type="Pfam" id="PF08291">
    <property type="entry name" value="Peptidase_M15_3"/>
    <property type="match status" value="1"/>
</dbReference>
<gene>
    <name evidence="2" type="ORF">EC835_101792</name>
</gene>
<feature type="domain" description="Peptidase M15A C-terminal" evidence="1">
    <location>
        <begin position="7"/>
        <end position="107"/>
    </location>
</feature>
<reference evidence="2 3" key="1">
    <citation type="submission" date="2019-03" db="EMBL/GenBank/DDBJ databases">
        <title>Genomic analyses of the natural microbiome of Caenorhabditis elegans.</title>
        <authorList>
            <person name="Samuel B."/>
        </authorList>
    </citation>
    <scope>NUCLEOTIDE SEQUENCE [LARGE SCALE GENOMIC DNA]</scope>
    <source>
        <strain evidence="2 3">JUb102</strain>
    </source>
</reference>
<dbReference type="OrthoDB" id="5242612at2"/>
<accession>A0A4R3NR61</accession>